<comment type="caution">
    <text evidence="2">The sequence shown here is derived from an EMBL/GenBank/DDBJ whole genome shotgun (WGS) entry which is preliminary data.</text>
</comment>
<dbReference type="SUPFAM" id="SSF56281">
    <property type="entry name" value="Metallo-hydrolase/oxidoreductase"/>
    <property type="match status" value="1"/>
</dbReference>
<evidence type="ECO:0000259" key="1">
    <source>
        <dbReference type="SMART" id="SM00849"/>
    </source>
</evidence>
<dbReference type="RefSeq" id="WP_149432538.1">
    <property type="nucleotide sequence ID" value="NZ_VLNY01000015.1"/>
</dbReference>
<reference evidence="2 3" key="1">
    <citation type="submission" date="2019-07" db="EMBL/GenBank/DDBJ databases">
        <title>Rhodococcus cavernicolus sp. nov., isolated from a cave.</title>
        <authorList>
            <person name="Lee S.D."/>
        </authorList>
    </citation>
    <scope>NUCLEOTIDE SEQUENCE [LARGE SCALE GENOMIC DNA]</scope>
    <source>
        <strain evidence="2 3">C1-24</strain>
    </source>
</reference>
<dbReference type="PANTHER" id="PTHR42951">
    <property type="entry name" value="METALLO-BETA-LACTAMASE DOMAIN-CONTAINING"/>
    <property type="match status" value="1"/>
</dbReference>
<dbReference type="OrthoDB" id="2971563at2"/>
<dbReference type="Gene3D" id="3.60.15.10">
    <property type="entry name" value="Ribonuclease Z/Hydroxyacylglutathione hydrolase-like"/>
    <property type="match status" value="1"/>
</dbReference>
<dbReference type="AlphaFoldDB" id="A0A5A7S835"/>
<dbReference type="InterPro" id="IPR036866">
    <property type="entry name" value="RibonucZ/Hydroxyglut_hydro"/>
</dbReference>
<evidence type="ECO:0000313" key="3">
    <source>
        <dbReference type="Proteomes" id="UP000322244"/>
    </source>
</evidence>
<organism evidence="2 3">
    <name type="scientific">Antrihabitans cavernicola</name>
    <dbReference type="NCBI Taxonomy" id="2495913"/>
    <lineage>
        <taxon>Bacteria</taxon>
        <taxon>Bacillati</taxon>
        <taxon>Actinomycetota</taxon>
        <taxon>Actinomycetes</taxon>
        <taxon>Mycobacteriales</taxon>
        <taxon>Nocardiaceae</taxon>
        <taxon>Antrihabitans</taxon>
    </lineage>
</organism>
<dbReference type="PANTHER" id="PTHR42951:SF17">
    <property type="entry name" value="METALLO-BETA-LACTAMASE DOMAIN-CONTAINING PROTEIN"/>
    <property type="match status" value="1"/>
</dbReference>
<proteinExistence type="predicted"/>
<keyword evidence="3" id="KW-1185">Reference proteome</keyword>
<dbReference type="EMBL" id="VLNY01000015">
    <property type="protein sequence ID" value="KAA0019442.1"/>
    <property type="molecule type" value="Genomic_DNA"/>
</dbReference>
<name>A0A5A7S835_9NOCA</name>
<dbReference type="GO" id="GO:0016787">
    <property type="term" value="F:hydrolase activity"/>
    <property type="evidence" value="ECO:0007669"/>
    <property type="project" value="UniProtKB-KW"/>
</dbReference>
<keyword evidence="2" id="KW-0378">Hydrolase</keyword>
<dbReference type="SMART" id="SM00849">
    <property type="entry name" value="Lactamase_B"/>
    <property type="match status" value="1"/>
</dbReference>
<feature type="domain" description="Metallo-beta-lactamase" evidence="1">
    <location>
        <begin position="20"/>
        <end position="233"/>
    </location>
</feature>
<dbReference type="Proteomes" id="UP000322244">
    <property type="component" value="Unassembled WGS sequence"/>
</dbReference>
<dbReference type="InterPro" id="IPR050855">
    <property type="entry name" value="NDM-1-like"/>
</dbReference>
<accession>A0A5A7S835</accession>
<sequence length="245" mass="25716">MSVVVDVMADIGITRVSRWIFNCYVVHNGGNGPIIVDAGLLSACDDIAPVLAGLSGSVQSILATHGHSDHLAGAPEVSRGHDAPIYLPENTFRYLDGRAPRSPGPRDVARIWRTFFDQPMDLGSVAGLALHPKAAGYATSGPMHWHGPLPAGALTDGGSVPGAPSWTVIATPGHTEDSIALWHNDSGTLLAGDAVVTARGRASCTAEVSDPVAAARTEDRLRQLPIQHLLPGHGRPVHGERVVLR</sequence>
<protein>
    <submittedName>
        <fullName evidence="2">MBL fold metallo-hydrolase</fullName>
    </submittedName>
</protein>
<dbReference type="InterPro" id="IPR001279">
    <property type="entry name" value="Metallo-B-lactamas"/>
</dbReference>
<evidence type="ECO:0000313" key="2">
    <source>
        <dbReference type="EMBL" id="KAA0019442.1"/>
    </source>
</evidence>
<gene>
    <name evidence="2" type="ORF">FOY51_22625</name>
</gene>
<dbReference type="Pfam" id="PF00753">
    <property type="entry name" value="Lactamase_B"/>
    <property type="match status" value="1"/>
</dbReference>